<evidence type="ECO:0000256" key="5">
    <source>
        <dbReference type="ARBA" id="ARBA00023157"/>
    </source>
</evidence>
<evidence type="ECO:0000256" key="4">
    <source>
        <dbReference type="ARBA" id="ARBA00022729"/>
    </source>
</evidence>
<comment type="subcellular location">
    <subcellularLocation>
        <location evidence="1">Secreted</location>
    </subcellularLocation>
</comment>
<dbReference type="GO" id="GO:0005576">
    <property type="term" value="C:extracellular region"/>
    <property type="evidence" value="ECO:0007669"/>
    <property type="project" value="UniProtKB-SubCell"/>
</dbReference>
<organism evidence="6">
    <name type="scientific">Brassica oleracea</name>
    <name type="common">Wild cabbage</name>
    <dbReference type="NCBI Taxonomy" id="3712"/>
    <lineage>
        <taxon>Eukaryota</taxon>
        <taxon>Viridiplantae</taxon>
        <taxon>Streptophyta</taxon>
        <taxon>Embryophyta</taxon>
        <taxon>Tracheophyta</taxon>
        <taxon>Spermatophyta</taxon>
        <taxon>Magnoliopsida</taxon>
        <taxon>eudicotyledons</taxon>
        <taxon>Gunneridae</taxon>
        <taxon>Pentapetalae</taxon>
        <taxon>rosids</taxon>
        <taxon>malvids</taxon>
        <taxon>Brassicales</taxon>
        <taxon>Brassicaceae</taxon>
        <taxon>Brassiceae</taxon>
        <taxon>Brassica</taxon>
    </lineage>
</organism>
<accession>D2KUY8</accession>
<dbReference type="InterPro" id="IPR010682">
    <property type="entry name" value="SCRL"/>
</dbReference>
<evidence type="ECO:0000256" key="1">
    <source>
        <dbReference type="ARBA" id="ARBA00004613"/>
    </source>
</evidence>
<evidence type="ECO:0000313" key="6">
    <source>
        <dbReference type="EMBL" id="BAI63302.1"/>
    </source>
</evidence>
<dbReference type="AlphaFoldDB" id="D2KUY8"/>
<name>D2KUY8_BRAOL</name>
<keyword evidence="5" id="KW-1015">Disulfide bond</keyword>
<evidence type="ECO:0000256" key="3">
    <source>
        <dbReference type="ARBA" id="ARBA00022525"/>
    </source>
</evidence>
<sequence length="67" mass="7465">GQEVEANLMKQCTEYLNLGGPCGNSGKATCIKLYENITKTTPSYCKCKDLVEKVKITGRCDCRKRKC</sequence>
<proteinExistence type="evidence at transcript level"/>
<gene>
    <name evidence="6" type="primary">BoSP11-33</name>
</gene>
<feature type="non-terminal residue" evidence="6">
    <location>
        <position position="1"/>
    </location>
</feature>
<comment type="similarity">
    <text evidence="2">Belongs to the DEFL family.</text>
</comment>
<keyword evidence="4" id="KW-0732">Signal</keyword>
<dbReference type="EMBL" id="AB476639">
    <property type="protein sequence ID" value="BAI63302.1"/>
    <property type="molecule type" value="mRNA"/>
</dbReference>
<keyword evidence="3" id="KW-0964">Secreted</keyword>
<dbReference type="GO" id="GO:0007165">
    <property type="term" value="P:signal transduction"/>
    <property type="evidence" value="ECO:0007669"/>
    <property type="project" value="InterPro"/>
</dbReference>
<dbReference type="Pfam" id="PF06876">
    <property type="entry name" value="SCRL"/>
    <property type="match status" value="1"/>
</dbReference>
<protein>
    <submittedName>
        <fullName evidence="6">S locus protein 11</fullName>
    </submittedName>
</protein>
<feature type="non-terminal residue" evidence="6">
    <location>
        <position position="67"/>
    </location>
</feature>
<dbReference type="SUPFAM" id="SSF57095">
    <property type="entry name" value="Scorpion toxin-like"/>
    <property type="match status" value="1"/>
</dbReference>
<reference evidence="6" key="1">
    <citation type="submission" date="2009-01" db="EMBL/GenBank/DDBJ databases">
        <title>Simple and efficient methods for S genotyping and S screening in genus Brassica by dot-blot analysis.</title>
        <authorList>
            <person name="Oikawa E."/>
            <person name="Takuno S."/>
            <person name="Izumita T."/>
            <person name="Sakamoto K."/>
            <person name="Hanzawa H."/>
            <person name="Kitashiba H."/>
            <person name="Nishio T."/>
        </authorList>
    </citation>
    <scope>NUCLEOTIDE SEQUENCE</scope>
</reference>
<dbReference type="InterPro" id="IPR036574">
    <property type="entry name" value="Scorpion_toxin-like_sf"/>
</dbReference>
<evidence type="ECO:0000256" key="2">
    <source>
        <dbReference type="ARBA" id="ARBA00006722"/>
    </source>
</evidence>